<organism evidence="2">
    <name type="scientific">Streptomyces iranensis</name>
    <dbReference type="NCBI Taxonomy" id="576784"/>
    <lineage>
        <taxon>Bacteria</taxon>
        <taxon>Bacillati</taxon>
        <taxon>Actinomycetota</taxon>
        <taxon>Actinomycetes</taxon>
        <taxon>Kitasatosporales</taxon>
        <taxon>Streptomycetaceae</taxon>
        <taxon>Streptomyces</taxon>
        <taxon>Streptomyces violaceusniger group</taxon>
    </lineage>
</organism>
<dbReference type="PROSITE" id="PS51725">
    <property type="entry name" value="ABM"/>
    <property type="match status" value="1"/>
</dbReference>
<reference evidence="3 4" key="2">
    <citation type="submission" date="2021-03" db="EMBL/GenBank/DDBJ databases">
        <title>Genomic Encyclopedia of Type Strains, Phase IV (KMG-IV): sequencing the most valuable type-strain genomes for metagenomic binning, comparative biology and taxonomic classification.</title>
        <authorList>
            <person name="Goeker M."/>
        </authorList>
    </citation>
    <scope>NUCLEOTIDE SEQUENCE [LARGE SCALE GENOMIC DNA]</scope>
    <source>
        <strain evidence="3 4">DSM 41954</strain>
    </source>
</reference>
<dbReference type="EMBL" id="LK022848">
    <property type="protein sequence ID" value="CDR06335.1"/>
    <property type="molecule type" value="Genomic_DNA"/>
</dbReference>
<proteinExistence type="predicted"/>
<keyword evidence="4" id="KW-1185">Reference proteome</keyword>
<reference evidence="2" key="1">
    <citation type="submission" date="2014-05" db="EMBL/GenBank/DDBJ databases">
        <authorList>
            <person name="Horn Fabian"/>
        </authorList>
    </citation>
    <scope>NUCLEOTIDE SEQUENCE</scope>
</reference>
<evidence type="ECO:0000259" key="1">
    <source>
        <dbReference type="PROSITE" id="PS51725"/>
    </source>
</evidence>
<dbReference type="Proteomes" id="UP000756710">
    <property type="component" value="Unassembled WGS sequence"/>
</dbReference>
<evidence type="ECO:0000313" key="2">
    <source>
        <dbReference type="EMBL" id="CDR06335.1"/>
    </source>
</evidence>
<keyword evidence="3" id="KW-0560">Oxidoreductase</keyword>
<keyword evidence="3" id="KW-0503">Monooxygenase</keyword>
<accession>A0A060ZJQ9</accession>
<dbReference type="EC" id="1.13.12.21" evidence="3"/>
<dbReference type="InterPro" id="IPR011008">
    <property type="entry name" value="Dimeric_a/b-barrel"/>
</dbReference>
<dbReference type="Gene3D" id="3.30.70.100">
    <property type="match status" value="1"/>
</dbReference>
<dbReference type="HOGENOM" id="CLU_127577_4_0_11"/>
<dbReference type="GO" id="GO:0004497">
    <property type="term" value="F:monooxygenase activity"/>
    <property type="evidence" value="ECO:0007669"/>
    <property type="project" value="UniProtKB-KW"/>
</dbReference>
<dbReference type="SUPFAM" id="SSF54909">
    <property type="entry name" value="Dimeric alpha+beta barrel"/>
    <property type="match status" value="1"/>
</dbReference>
<protein>
    <submittedName>
        <fullName evidence="3">Tetracenomycin F1 monooxygenase</fullName>
        <ecNumber evidence="3">1.13.12.21</ecNumber>
    </submittedName>
</protein>
<gene>
    <name evidence="3" type="ORF">J2Z30_001876</name>
    <name evidence="2" type="ORF">SIRAN3237</name>
</gene>
<dbReference type="EMBL" id="JAGGLR010000004">
    <property type="protein sequence ID" value="MBP2060874.1"/>
    <property type="molecule type" value="Genomic_DNA"/>
</dbReference>
<dbReference type="Pfam" id="PF03992">
    <property type="entry name" value="ABM"/>
    <property type="match status" value="1"/>
</dbReference>
<name>A0A060ZJQ9_9ACTN</name>
<dbReference type="InterPro" id="IPR007138">
    <property type="entry name" value="ABM_dom"/>
</dbReference>
<evidence type="ECO:0000313" key="3">
    <source>
        <dbReference type="EMBL" id="MBP2060874.1"/>
    </source>
</evidence>
<dbReference type="RefSeq" id="WP_044569699.1">
    <property type="nucleotide sequence ID" value="NZ_BAABDR010000068.1"/>
</dbReference>
<sequence>MALISTADGYYTLINVFTVKPENQQRMYDEIVGVTDIIKRFPGFVSANVHMGEDGSRVVNYAQWRSEEQFEAMQRHPSVQGHFRRCRELAGIDSVFCRVAYAHDGV</sequence>
<feature type="domain" description="ABM" evidence="1">
    <location>
        <begin position="11"/>
        <end position="99"/>
    </location>
</feature>
<evidence type="ECO:0000313" key="4">
    <source>
        <dbReference type="Proteomes" id="UP000756710"/>
    </source>
</evidence>
<dbReference type="AlphaFoldDB" id="A0A060ZJQ9"/>